<dbReference type="InterPro" id="IPR008271">
    <property type="entry name" value="Ser/Thr_kinase_AS"/>
</dbReference>
<keyword evidence="2" id="KW-0808">Transferase</keyword>
<dbReference type="Gene3D" id="1.10.510.10">
    <property type="entry name" value="Transferase(Phosphotransferase) domain 1"/>
    <property type="match status" value="1"/>
</dbReference>
<dbReference type="CDD" id="cd14134">
    <property type="entry name" value="PKc_CLK"/>
    <property type="match status" value="1"/>
</dbReference>
<evidence type="ECO:0000256" key="2">
    <source>
        <dbReference type="ARBA" id="ARBA00022679"/>
    </source>
</evidence>
<feature type="domain" description="Protein kinase" evidence="6">
    <location>
        <begin position="98"/>
        <end position="398"/>
    </location>
</feature>
<dbReference type="AlphaFoldDB" id="A0A314Y8S5"/>
<dbReference type="InterPro" id="IPR051175">
    <property type="entry name" value="CLK_kinases"/>
</dbReference>
<keyword evidence="1" id="KW-0723">Serine/threonine-protein kinase</keyword>
<keyword evidence="4 7" id="KW-0418">Kinase</keyword>
<dbReference type="GO" id="GO:0005524">
    <property type="term" value="F:ATP binding"/>
    <property type="evidence" value="ECO:0007669"/>
    <property type="project" value="UniProtKB-KW"/>
</dbReference>
<name>A0A314Y8S5_PRUYE</name>
<keyword evidence="3" id="KW-0547">Nucleotide-binding</keyword>
<dbReference type="InterPro" id="IPR011009">
    <property type="entry name" value="Kinase-like_dom_sf"/>
</dbReference>
<dbReference type="Gene3D" id="3.30.200.20">
    <property type="entry name" value="Phosphorylase Kinase, domain 1"/>
    <property type="match status" value="1"/>
</dbReference>
<comment type="caution">
    <text evidence="7">The sequence shown here is derived from an EMBL/GenBank/DDBJ whole genome shotgun (WGS) entry which is preliminary data.</text>
</comment>
<organism evidence="7 8">
    <name type="scientific">Prunus yedoensis var. nudiflora</name>
    <dbReference type="NCBI Taxonomy" id="2094558"/>
    <lineage>
        <taxon>Eukaryota</taxon>
        <taxon>Viridiplantae</taxon>
        <taxon>Streptophyta</taxon>
        <taxon>Embryophyta</taxon>
        <taxon>Tracheophyta</taxon>
        <taxon>Spermatophyta</taxon>
        <taxon>Magnoliopsida</taxon>
        <taxon>eudicotyledons</taxon>
        <taxon>Gunneridae</taxon>
        <taxon>Pentapetalae</taxon>
        <taxon>rosids</taxon>
        <taxon>fabids</taxon>
        <taxon>Rosales</taxon>
        <taxon>Rosaceae</taxon>
        <taxon>Amygdaloideae</taxon>
        <taxon>Amygdaleae</taxon>
        <taxon>Prunus</taxon>
    </lineage>
</organism>
<dbReference type="Pfam" id="PF00069">
    <property type="entry name" value="Pkinase"/>
    <property type="match status" value="1"/>
</dbReference>
<dbReference type="SMART" id="SM00220">
    <property type="entry name" value="S_TKc"/>
    <property type="match status" value="1"/>
</dbReference>
<reference evidence="7 8" key="1">
    <citation type="submission" date="2018-02" db="EMBL/GenBank/DDBJ databases">
        <title>Draft genome of wild Prunus yedoensis var. nudiflora.</title>
        <authorList>
            <person name="Baek S."/>
            <person name="Kim J.-H."/>
            <person name="Choi K."/>
            <person name="Kim G.-B."/>
            <person name="Cho A."/>
            <person name="Jang H."/>
            <person name="Shin C.-H."/>
            <person name="Yu H.-J."/>
            <person name="Mun J.-H."/>
        </authorList>
    </citation>
    <scope>NUCLEOTIDE SEQUENCE [LARGE SCALE GENOMIC DNA]</scope>
    <source>
        <strain evidence="8">cv. Jeju island</strain>
        <tissue evidence="7">Leaf</tissue>
    </source>
</reference>
<dbReference type="PROSITE" id="PS50011">
    <property type="entry name" value="PROTEIN_KINASE_DOM"/>
    <property type="match status" value="1"/>
</dbReference>
<evidence type="ECO:0000256" key="3">
    <source>
        <dbReference type="ARBA" id="ARBA00022741"/>
    </source>
</evidence>
<evidence type="ECO:0000313" key="8">
    <source>
        <dbReference type="Proteomes" id="UP000250321"/>
    </source>
</evidence>
<keyword evidence="5" id="KW-0067">ATP-binding</keyword>
<dbReference type="SUPFAM" id="SSF56112">
    <property type="entry name" value="Protein kinase-like (PK-like)"/>
    <property type="match status" value="1"/>
</dbReference>
<dbReference type="OrthoDB" id="283111at2759"/>
<dbReference type="FunFam" id="3.30.200.20:FF:000463">
    <property type="entry name" value="Serine/threonine-protein kinase AFC2"/>
    <property type="match status" value="1"/>
</dbReference>
<accession>A0A314Y8S5</accession>
<evidence type="ECO:0000256" key="4">
    <source>
        <dbReference type="ARBA" id="ARBA00022777"/>
    </source>
</evidence>
<protein>
    <submittedName>
        <fullName evidence="7">Serine/threonine-protein kinase AFC2 isoform X1</fullName>
    </submittedName>
</protein>
<dbReference type="Proteomes" id="UP000250321">
    <property type="component" value="Unassembled WGS sequence"/>
</dbReference>
<evidence type="ECO:0000256" key="5">
    <source>
        <dbReference type="ARBA" id="ARBA00022840"/>
    </source>
</evidence>
<sequence length="405" mass="47001">METERVTEFPFTHLDRRPRKRARLGWDVPQAPKAQVGMFCGQELGNVASFASLMAPSDHTTISLFEKEVARNGSPPWREDDKDGHYMFSLGENLTSRYKIQSKMGEGTFGQVLECWDREKKEMVAIKIVRGVKKYREAAMIEIEVLQQLGKHDKGGNRCVQLRNWFDYRNHICIVFEKLGPSLYDFLKKNNYRSFPIDLVREIGRQLLECVAFMHDLRLIHTDLKPENILLVSHDYIKVPDYNKNSSRSPKDSSYFKRIPKSTPEVILGMGWTYPCDVWSIGCILVELCTGEALFQTHENLEHLAMMERVLGPLPQHMLKRADRHAEKYVRRGRLDWPEGAASRESIRAVQKLPRLQNLVMQHVDHSAGDLIHLLQGLLRYDPSDRISAREALRHSFFTKDNLRR</sequence>
<dbReference type="PANTHER" id="PTHR45646:SF7">
    <property type="entry name" value="SERINE_THREONINE-PROTEIN KINASE AFC2"/>
    <property type="match status" value="1"/>
</dbReference>
<dbReference type="GO" id="GO:0004674">
    <property type="term" value="F:protein serine/threonine kinase activity"/>
    <property type="evidence" value="ECO:0007669"/>
    <property type="project" value="UniProtKB-KW"/>
</dbReference>
<dbReference type="GO" id="GO:0005634">
    <property type="term" value="C:nucleus"/>
    <property type="evidence" value="ECO:0007669"/>
    <property type="project" value="TreeGrafter"/>
</dbReference>
<evidence type="ECO:0000256" key="1">
    <source>
        <dbReference type="ARBA" id="ARBA00022527"/>
    </source>
</evidence>
<dbReference type="STRING" id="2094558.A0A314Y8S5"/>
<proteinExistence type="predicted"/>
<dbReference type="InterPro" id="IPR000719">
    <property type="entry name" value="Prot_kinase_dom"/>
</dbReference>
<keyword evidence="8" id="KW-1185">Reference proteome</keyword>
<dbReference type="PROSITE" id="PS00108">
    <property type="entry name" value="PROTEIN_KINASE_ST"/>
    <property type="match status" value="1"/>
</dbReference>
<dbReference type="EMBL" id="PJQY01001694">
    <property type="protein sequence ID" value="PQQ00444.1"/>
    <property type="molecule type" value="Genomic_DNA"/>
</dbReference>
<dbReference type="PANTHER" id="PTHR45646">
    <property type="entry name" value="SERINE/THREONINE-PROTEIN KINASE DOA-RELATED"/>
    <property type="match status" value="1"/>
</dbReference>
<evidence type="ECO:0000259" key="6">
    <source>
        <dbReference type="PROSITE" id="PS50011"/>
    </source>
</evidence>
<gene>
    <name evidence="7" type="ORF">Pyn_08135</name>
</gene>
<evidence type="ECO:0000313" key="7">
    <source>
        <dbReference type="EMBL" id="PQQ00444.1"/>
    </source>
</evidence>